<sequence>MPEGFVSAPPIISPCRKKTWLYLLLATMSFSIVSSAKWKIKLNEKPSTTTPSIQLIDWREWKQMRNLNQDGGLMLIVDTRGEQSEVPEAESAEETIKTTSLHVETTSSTTTTEIPTTTTVETSTSLPTTEASENTTEKKKDVDMTVDFKNLPAMLNILKQLSIIPAVVKSFAGSSSFSPQPTPLFASSSDVRYSPVESRLRSRALDENNGYNAQAPSFVQAPAMESETPVSLIGRRDQIPNMPAPIIPVNNHPRQHPVEQRMSRLNIYGIDSFPTTEAKAYEAPTTQTYFEELETSSSGSRRLRPRFDISNLTIAEVEQLESIHRKLFRTGENGDKLLIRPVTSTPPETTEAPLYVFDKPRTKEPPVKSHNHLPEVTSSLSPSELNELMMIKDLPDLEDLTKGMDLSLLSKPGGFSQLKQQFIERIVNRSIQLRRYAHRMN</sequence>
<evidence type="ECO:0000256" key="1">
    <source>
        <dbReference type="SAM" id="MobiDB-lite"/>
    </source>
</evidence>
<evidence type="ECO:0000313" key="3">
    <source>
        <dbReference type="WBParaSite" id="BXY_1630200.1"/>
    </source>
</evidence>
<evidence type="ECO:0000313" key="2">
    <source>
        <dbReference type="Proteomes" id="UP000095284"/>
    </source>
</evidence>
<organism evidence="2 3">
    <name type="scientific">Bursaphelenchus xylophilus</name>
    <name type="common">Pinewood nematode worm</name>
    <name type="synonym">Aphelenchoides xylophilus</name>
    <dbReference type="NCBI Taxonomy" id="6326"/>
    <lineage>
        <taxon>Eukaryota</taxon>
        <taxon>Metazoa</taxon>
        <taxon>Ecdysozoa</taxon>
        <taxon>Nematoda</taxon>
        <taxon>Chromadorea</taxon>
        <taxon>Rhabditida</taxon>
        <taxon>Tylenchina</taxon>
        <taxon>Tylenchomorpha</taxon>
        <taxon>Aphelenchoidea</taxon>
        <taxon>Aphelenchoididae</taxon>
        <taxon>Bursaphelenchus</taxon>
    </lineage>
</organism>
<name>A0A1I7STD2_BURXY</name>
<dbReference type="Proteomes" id="UP000095284">
    <property type="component" value="Unplaced"/>
</dbReference>
<dbReference type="AlphaFoldDB" id="A0A1I7STD2"/>
<proteinExistence type="predicted"/>
<protein>
    <submittedName>
        <fullName evidence="3">Protein Wnt</fullName>
    </submittedName>
</protein>
<accession>A0A1I7STD2</accession>
<feature type="region of interest" description="Disordered" evidence="1">
    <location>
        <begin position="101"/>
        <end position="138"/>
    </location>
</feature>
<feature type="compositionally biased region" description="Low complexity" evidence="1">
    <location>
        <begin position="101"/>
        <end position="130"/>
    </location>
</feature>
<dbReference type="WBParaSite" id="BXY_1630200.1">
    <property type="protein sequence ID" value="BXY_1630200.1"/>
    <property type="gene ID" value="BXY_1630200"/>
</dbReference>
<reference evidence="3" key="1">
    <citation type="submission" date="2016-11" db="UniProtKB">
        <authorList>
            <consortium name="WormBaseParasite"/>
        </authorList>
    </citation>
    <scope>IDENTIFICATION</scope>
</reference>